<reference evidence="2" key="2">
    <citation type="journal article" date="2015" name="Data Brief">
        <title>Shoot transcriptome of the giant reed, Arundo donax.</title>
        <authorList>
            <person name="Barrero R.A."/>
            <person name="Guerrero F.D."/>
            <person name="Moolhuijzen P."/>
            <person name="Goolsby J.A."/>
            <person name="Tidwell J."/>
            <person name="Bellgard S.E."/>
            <person name="Bellgard M.I."/>
        </authorList>
    </citation>
    <scope>NUCLEOTIDE SEQUENCE</scope>
    <source>
        <tissue evidence="2">Shoot tissue taken approximately 20 cm above the soil surface</tissue>
    </source>
</reference>
<keyword evidence="1" id="KW-0812">Transmembrane</keyword>
<keyword evidence="1" id="KW-0472">Membrane</keyword>
<evidence type="ECO:0000256" key="1">
    <source>
        <dbReference type="SAM" id="Phobius"/>
    </source>
</evidence>
<evidence type="ECO:0000313" key="2">
    <source>
        <dbReference type="EMBL" id="JAD64415.1"/>
    </source>
</evidence>
<feature type="transmembrane region" description="Helical" evidence="1">
    <location>
        <begin position="6"/>
        <end position="23"/>
    </location>
</feature>
<accession>A0A0A9BTB0</accession>
<dbReference type="AlphaFoldDB" id="A0A0A9BTB0"/>
<protein>
    <submittedName>
        <fullName evidence="2">Uncharacterized protein</fullName>
    </submittedName>
</protein>
<proteinExistence type="predicted"/>
<name>A0A0A9BTB0_ARUDO</name>
<sequence length="44" mass="5137">MNLVPSSFIFVLLPPFVFLLSINTRQNLGEPLKERDHKEQIIIE</sequence>
<dbReference type="EMBL" id="GBRH01233480">
    <property type="protein sequence ID" value="JAD64415.1"/>
    <property type="molecule type" value="Transcribed_RNA"/>
</dbReference>
<organism evidence="2">
    <name type="scientific">Arundo donax</name>
    <name type="common">Giant reed</name>
    <name type="synonym">Donax arundinaceus</name>
    <dbReference type="NCBI Taxonomy" id="35708"/>
    <lineage>
        <taxon>Eukaryota</taxon>
        <taxon>Viridiplantae</taxon>
        <taxon>Streptophyta</taxon>
        <taxon>Embryophyta</taxon>
        <taxon>Tracheophyta</taxon>
        <taxon>Spermatophyta</taxon>
        <taxon>Magnoliopsida</taxon>
        <taxon>Liliopsida</taxon>
        <taxon>Poales</taxon>
        <taxon>Poaceae</taxon>
        <taxon>PACMAD clade</taxon>
        <taxon>Arundinoideae</taxon>
        <taxon>Arundineae</taxon>
        <taxon>Arundo</taxon>
    </lineage>
</organism>
<keyword evidence="1" id="KW-1133">Transmembrane helix</keyword>
<reference evidence="2" key="1">
    <citation type="submission" date="2014-09" db="EMBL/GenBank/DDBJ databases">
        <authorList>
            <person name="Magalhaes I.L.F."/>
            <person name="Oliveira U."/>
            <person name="Santos F.R."/>
            <person name="Vidigal T.H.D.A."/>
            <person name="Brescovit A.D."/>
            <person name="Santos A.J."/>
        </authorList>
    </citation>
    <scope>NUCLEOTIDE SEQUENCE</scope>
    <source>
        <tissue evidence="2">Shoot tissue taken approximately 20 cm above the soil surface</tissue>
    </source>
</reference>